<evidence type="ECO:0000313" key="3">
    <source>
        <dbReference type="Proteomes" id="UP001642409"/>
    </source>
</evidence>
<reference evidence="2 3" key="2">
    <citation type="submission" date="2024-07" db="EMBL/GenBank/DDBJ databases">
        <authorList>
            <person name="Akdeniz Z."/>
        </authorList>
    </citation>
    <scope>NUCLEOTIDE SEQUENCE [LARGE SCALE GENOMIC DNA]</scope>
</reference>
<evidence type="ECO:0000313" key="2">
    <source>
        <dbReference type="EMBL" id="CAL5990652.1"/>
    </source>
</evidence>
<dbReference type="Proteomes" id="UP001642409">
    <property type="component" value="Unassembled WGS sequence"/>
</dbReference>
<comment type="caution">
    <text evidence="1">The sequence shown here is derived from an EMBL/GenBank/DDBJ whole genome shotgun (WGS) entry which is preliminary data.</text>
</comment>
<keyword evidence="3" id="KW-1185">Reference proteome</keyword>
<gene>
    <name evidence="2" type="ORF">HINF_LOCUS11484</name>
    <name evidence="1" type="ORF">HINF_LOCUS25990</name>
</gene>
<evidence type="ECO:0000313" key="1">
    <source>
        <dbReference type="EMBL" id="CAI9938345.1"/>
    </source>
</evidence>
<dbReference type="EMBL" id="CATOUU010000654">
    <property type="protein sequence ID" value="CAI9938345.1"/>
    <property type="molecule type" value="Genomic_DNA"/>
</dbReference>
<organism evidence="1">
    <name type="scientific">Hexamita inflata</name>
    <dbReference type="NCBI Taxonomy" id="28002"/>
    <lineage>
        <taxon>Eukaryota</taxon>
        <taxon>Metamonada</taxon>
        <taxon>Diplomonadida</taxon>
        <taxon>Hexamitidae</taxon>
        <taxon>Hexamitinae</taxon>
        <taxon>Hexamita</taxon>
    </lineage>
</organism>
<sequence>MISYDTFEEALVFWVESGLHIEIRPFRRTKQLYAPLRAALIQTFRPLRIVCRKVMRHSEFRLRCRIYKVGIPRTETNWQRNVNAATWNTMHKHIQIMLESNRFWHTRCQRQISVTRWRMTTNAATIWFLTRQAGVAYRTMHLIWNEHNNKHENIREPFCTFVSQLTMQLYQHRKDVKKGDSSPTRPQLKLQIRKTDSARHEPAQVFGICILVQRPFSRFEDATHFEARAESCGLLCFSQLCVADSCLQLDLLSYIRASVQLSTRLASRFRNDFL</sequence>
<proteinExistence type="predicted"/>
<accession>A0AA86PMV2</accession>
<name>A0AA86PMV2_9EUKA</name>
<dbReference type="AlphaFoldDB" id="A0AA86PMV2"/>
<reference evidence="1" key="1">
    <citation type="submission" date="2023-06" db="EMBL/GenBank/DDBJ databases">
        <authorList>
            <person name="Kurt Z."/>
        </authorList>
    </citation>
    <scope>NUCLEOTIDE SEQUENCE</scope>
</reference>
<dbReference type="EMBL" id="CAXDID020000025">
    <property type="protein sequence ID" value="CAL5990652.1"/>
    <property type="molecule type" value="Genomic_DNA"/>
</dbReference>
<protein>
    <submittedName>
        <fullName evidence="2">Hypothetical_protein</fullName>
    </submittedName>
</protein>